<accession>N1WB80</accession>
<evidence type="ECO:0000313" key="2">
    <source>
        <dbReference type="Proteomes" id="UP000012313"/>
    </source>
</evidence>
<keyword evidence="2" id="KW-1185">Reference proteome</keyword>
<dbReference type="EMBL" id="AOHC02000037">
    <property type="protein sequence ID" value="EMY77501.1"/>
    <property type="molecule type" value="Genomic_DNA"/>
</dbReference>
<evidence type="ECO:0000313" key="1">
    <source>
        <dbReference type="EMBL" id="EMY77501.1"/>
    </source>
</evidence>
<dbReference type="AlphaFoldDB" id="N1WB80"/>
<proteinExistence type="predicted"/>
<organism evidence="1 2">
    <name type="scientific">Leptospira weilii serovar Ranarum str. ICFT</name>
    <dbReference type="NCBI Taxonomy" id="1218598"/>
    <lineage>
        <taxon>Bacteria</taxon>
        <taxon>Pseudomonadati</taxon>
        <taxon>Spirochaetota</taxon>
        <taxon>Spirochaetia</taxon>
        <taxon>Leptospirales</taxon>
        <taxon>Leptospiraceae</taxon>
        <taxon>Leptospira</taxon>
    </lineage>
</organism>
<name>N1WB80_9LEPT</name>
<comment type="caution">
    <text evidence="1">The sequence shown here is derived from an EMBL/GenBank/DDBJ whole genome shotgun (WGS) entry which is preliminary data.</text>
</comment>
<sequence>MYFNYACFFHKKPRNENSILLLTALGLFVVENLGFRISCKKYV</sequence>
<gene>
    <name evidence="1" type="ORF">LEP1GSC060_2823</name>
</gene>
<dbReference type="STRING" id="1218598.LEP1GSC060_2823"/>
<protein>
    <submittedName>
        <fullName evidence="1">Uncharacterized protein</fullName>
    </submittedName>
</protein>
<dbReference type="Proteomes" id="UP000012313">
    <property type="component" value="Unassembled WGS sequence"/>
</dbReference>
<reference evidence="1" key="1">
    <citation type="submission" date="2013-03" db="EMBL/GenBank/DDBJ databases">
        <authorList>
            <person name="Harkins D.M."/>
            <person name="Durkin A.S."/>
            <person name="Brinkac L.M."/>
            <person name="Haft D.H."/>
            <person name="Selengut J.D."/>
            <person name="Sanka R."/>
            <person name="DePew J."/>
            <person name="Purushe J."/>
            <person name="Hartskeerl R.A."/>
            <person name="Ahmed A."/>
            <person name="van der Linden H."/>
            <person name="Goris M.G.A."/>
            <person name="Vinetz J.M."/>
            <person name="Sutton G.G."/>
            <person name="Nierman W.C."/>
            <person name="Fouts D.E."/>
        </authorList>
    </citation>
    <scope>NUCLEOTIDE SEQUENCE [LARGE SCALE GENOMIC DNA]</scope>
    <source>
        <strain evidence="1">ICFT</strain>
    </source>
</reference>